<protein>
    <recommendedName>
        <fullName evidence="4">Surface-anchored protein</fullName>
    </recommendedName>
</protein>
<dbReference type="RefSeq" id="WP_212994841.1">
    <property type="nucleotide sequence ID" value="NZ_BAABEA010000014.1"/>
</dbReference>
<sequence length="216" mass="22510">MRQPLRLLLGSGFLAAALLGTALPAQAADTVVLSAGHVDIVDIAYEDGALEIGVHDETVEPDVEREVDDVVFLVKRAAKTTVPDNPAFGFLGAAGATTWILPEIQNEELLWPGIATEEIEAGVFAGDTVTLAVQKVNGPGRLAVFTEDAVGNPNVLVNSADGLPDAVALDAGSHLHASWAFSKAGVYFIKVKATGTLTDGTRVTSDPAVYKVVVQP</sequence>
<feature type="signal peptide" evidence="1">
    <location>
        <begin position="1"/>
        <end position="27"/>
    </location>
</feature>
<dbReference type="EMBL" id="BOQL01000099">
    <property type="protein sequence ID" value="GIM80469.1"/>
    <property type="molecule type" value="Genomic_DNA"/>
</dbReference>
<reference evidence="2" key="1">
    <citation type="submission" date="2021-03" db="EMBL/GenBank/DDBJ databases">
        <title>Whole genome shotgun sequence of Actinoplanes auranticolor NBRC 12245.</title>
        <authorList>
            <person name="Komaki H."/>
            <person name="Tamura T."/>
        </authorList>
    </citation>
    <scope>NUCLEOTIDE SEQUENCE</scope>
    <source>
        <strain evidence="2">NBRC 12245</strain>
    </source>
</reference>
<gene>
    <name evidence="2" type="ORF">Aau02nite_90710</name>
</gene>
<dbReference type="NCBIfam" id="NF038134">
    <property type="entry name" value="choice_anch_M"/>
    <property type="match status" value="1"/>
</dbReference>
<accession>A0A919VVD8</accession>
<feature type="chain" id="PRO_5036815796" description="Surface-anchored protein" evidence="1">
    <location>
        <begin position="28"/>
        <end position="216"/>
    </location>
</feature>
<evidence type="ECO:0000313" key="2">
    <source>
        <dbReference type="EMBL" id="GIM80469.1"/>
    </source>
</evidence>
<dbReference type="InterPro" id="IPR022435">
    <property type="entry name" value="Surface-anchored_actinobac"/>
</dbReference>
<name>A0A919VVD8_9ACTN</name>
<evidence type="ECO:0000313" key="3">
    <source>
        <dbReference type="Proteomes" id="UP000681340"/>
    </source>
</evidence>
<comment type="caution">
    <text evidence="2">The sequence shown here is derived from an EMBL/GenBank/DDBJ whole genome shotgun (WGS) entry which is preliminary data.</text>
</comment>
<proteinExistence type="predicted"/>
<evidence type="ECO:0000256" key="1">
    <source>
        <dbReference type="SAM" id="SignalP"/>
    </source>
</evidence>
<keyword evidence="1" id="KW-0732">Signal</keyword>
<dbReference type="AlphaFoldDB" id="A0A919VVD8"/>
<keyword evidence="3" id="KW-1185">Reference proteome</keyword>
<evidence type="ECO:0008006" key="4">
    <source>
        <dbReference type="Google" id="ProtNLM"/>
    </source>
</evidence>
<dbReference type="Proteomes" id="UP000681340">
    <property type="component" value="Unassembled WGS sequence"/>
</dbReference>
<organism evidence="2 3">
    <name type="scientific">Actinoplanes auranticolor</name>
    <dbReference type="NCBI Taxonomy" id="47988"/>
    <lineage>
        <taxon>Bacteria</taxon>
        <taxon>Bacillati</taxon>
        <taxon>Actinomycetota</taxon>
        <taxon>Actinomycetes</taxon>
        <taxon>Micromonosporales</taxon>
        <taxon>Micromonosporaceae</taxon>
        <taxon>Actinoplanes</taxon>
    </lineage>
</organism>
<dbReference type="NCBIfam" id="TIGR03769">
    <property type="entry name" value="P_ac_wall_RPT"/>
    <property type="match status" value="1"/>
</dbReference>